<dbReference type="HOGENOM" id="CLU_005679_2_2_4"/>
<organism evidence="3 4">
    <name type="scientific">Rugosibacter aromaticivorans</name>
    <dbReference type="NCBI Taxonomy" id="1565605"/>
    <lineage>
        <taxon>Bacteria</taxon>
        <taxon>Pseudomonadati</taxon>
        <taxon>Pseudomonadota</taxon>
        <taxon>Betaproteobacteria</taxon>
        <taxon>Nitrosomonadales</taxon>
        <taxon>Sterolibacteriaceae</taxon>
        <taxon>Rugosibacter</taxon>
    </lineage>
</organism>
<dbReference type="GO" id="GO:0000271">
    <property type="term" value="P:polysaccharide biosynthetic process"/>
    <property type="evidence" value="ECO:0007669"/>
    <property type="project" value="TreeGrafter"/>
</dbReference>
<feature type="transmembrane region" description="Helical" evidence="1">
    <location>
        <begin position="149"/>
        <end position="170"/>
    </location>
</feature>
<feature type="transmembrane region" description="Helical" evidence="1">
    <location>
        <begin position="177"/>
        <end position="200"/>
    </location>
</feature>
<feature type="transmembrane region" description="Helical" evidence="1">
    <location>
        <begin position="260"/>
        <end position="282"/>
    </location>
</feature>
<dbReference type="STRING" id="1565605.PG1C_11065"/>
<dbReference type="KEGG" id="rbu:PG1C_11065"/>
<evidence type="ECO:0000256" key="1">
    <source>
        <dbReference type="SAM" id="Phobius"/>
    </source>
</evidence>
<dbReference type="PANTHER" id="PTHR23028:SF53">
    <property type="entry name" value="ACYL_TRANSF_3 DOMAIN-CONTAINING PROTEIN"/>
    <property type="match status" value="1"/>
</dbReference>
<dbReference type="InterPro" id="IPR002656">
    <property type="entry name" value="Acyl_transf_3_dom"/>
</dbReference>
<feature type="transmembrane region" description="Helical" evidence="1">
    <location>
        <begin position="88"/>
        <end position="108"/>
    </location>
</feature>
<keyword evidence="1" id="KW-1133">Transmembrane helix</keyword>
<keyword evidence="4" id="KW-1185">Reference proteome</keyword>
<evidence type="ECO:0000313" key="4">
    <source>
        <dbReference type="Proteomes" id="UP000061603"/>
    </source>
</evidence>
<name>A0A0C5JN62_9PROT</name>
<feature type="transmembrane region" description="Helical" evidence="1">
    <location>
        <begin position="206"/>
        <end position="228"/>
    </location>
</feature>
<dbReference type="PANTHER" id="PTHR23028">
    <property type="entry name" value="ACETYLTRANSFERASE"/>
    <property type="match status" value="1"/>
</dbReference>
<dbReference type="PATRIC" id="fig|1565605.3.peg.2351"/>
<sequence length="377" mass="42697">MSLGGYNIDAQYRYPWIDVLRGIAILMVIAVHASHGLKGSESLVKTIFGFGGYGVQLFFVASAMTLCMSLENNYGKPRWLMKYAVRRYFRIAPMYYVGIVLYFFWSFAKNYTQNGLFGPLPQYTVTNVLTNIVFIHGFFPEAYNNIVPGGWSIGTEVAFYVLFPCLFLLYRKIKRPFLLSVLLIAGCYVLISLVQGWFGQSTVSSAFLYFNIANQLHIFIIGMLGFYFFPVIARLPFPVLMLLLFLSGMIGYHISSIVVANIPFLVLAAYAVAFVVLAAFVARLKFKTVWLGEIGRRSFSMYVVHFLFMNVIDYSFNHGSGLLTEYPNLKALVHFGVAVLATYWVAGLTKRWVEDPCIQFGSRLIKNRSSHDKSTQS</sequence>
<keyword evidence="1" id="KW-0472">Membrane</keyword>
<dbReference type="EMBL" id="CP010554">
    <property type="protein sequence ID" value="AJP48821.1"/>
    <property type="molecule type" value="Genomic_DNA"/>
</dbReference>
<feature type="transmembrane region" description="Helical" evidence="1">
    <location>
        <begin position="332"/>
        <end position="353"/>
    </location>
</feature>
<dbReference type="GO" id="GO:0016020">
    <property type="term" value="C:membrane"/>
    <property type="evidence" value="ECO:0007669"/>
    <property type="project" value="TreeGrafter"/>
</dbReference>
<feature type="transmembrane region" description="Helical" evidence="1">
    <location>
        <begin position="12"/>
        <end position="35"/>
    </location>
</feature>
<gene>
    <name evidence="3" type="ORF">PG1C_11065</name>
</gene>
<dbReference type="GO" id="GO:0016747">
    <property type="term" value="F:acyltransferase activity, transferring groups other than amino-acyl groups"/>
    <property type="evidence" value="ECO:0007669"/>
    <property type="project" value="InterPro"/>
</dbReference>
<dbReference type="Pfam" id="PF01757">
    <property type="entry name" value="Acyl_transf_3"/>
    <property type="match status" value="1"/>
</dbReference>
<dbReference type="InterPro" id="IPR050879">
    <property type="entry name" value="Acyltransferase_3"/>
</dbReference>
<dbReference type="AlphaFoldDB" id="A0A0C5JN62"/>
<dbReference type="Proteomes" id="UP000061603">
    <property type="component" value="Chromosome"/>
</dbReference>
<keyword evidence="1" id="KW-0812">Transmembrane</keyword>
<accession>A0A0C5JN62</accession>
<evidence type="ECO:0000259" key="2">
    <source>
        <dbReference type="Pfam" id="PF01757"/>
    </source>
</evidence>
<protein>
    <recommendedName>
        <fullName evidence="2">Acyltransferase 3 domain-containing protein</fullName>
    </recommendedName>
</protein>
<evidence type="ECO:0000313" key="3">
    <source>
        <dbReference type="EMBL" id="AJP48821.1"/>
    </source>
</evidence>
<feature type="transmembrane region" description="Helical" evidence="1">
    <location>
        <begin position="235"/>
        <end position="254"/>
    </location>
</feature>
<dbReference type="RefSeq" id="WP_202634862.1">
    <property type="nucleotide sequence ID" value="NZ_CP010554.1"/>
</dbReference>
<proteinExistence type="predicted"/>
<feature type="domain" description="Acyltransferase 3" evidence="2">
    <location>
        <begin position="15"/>
        <end position="348"/>
    </location>
</feature>
<reference evidence="3 4" key="1">
    <citation type="journal article" date="2015" name="Genome Announc.">
        <title>Complete Genome Sequence of a Novel Bacterium within the Family Rhodocyclaceae That Degrades Polycyclic Aromatic Hydrocarbons.</title>
        <authorList>
            <person name="Singleton D.R."/>
            <person name="Dickey A.N."/>
            <person name="Scholl E.H."/>
            <person name="Wright F.A."/>
            <person name="Aitken M.D."/>
        </authorList>
    </citation>
    <scope>NUCLEOTIDE SEQUENCE [LARGE SCALE GENOMIC DNA]</scope>
    <source>
        <strain evidence="4">PG1-Ca6</strain>
    </source>
</reference>
<feature type="transmembrane region" description="Helical" evidence="1">
    <location>
        <begin position="294"/>
        <end position="312"/>
    </location>
</feature>
<feature type="transmembrane region" description="Helical" evidence="1">
    <location>
        <begin position="47"/>
        <end position="67"/>
    </location>
</feature>